<keyword evidence="1" id="KW-0812">Transmembrane</keyword>
<name>A0A2A9EYG4_9MICO</name>
<keyword evidence="1" id="KW-0472">Membrane</keyword>
<organism evidence="2 3">
    <name type="scientific">Isoptericola jiangsuensis</name>
    <dbReference type="NCBI Taxonomy" id="548579"/>
    <lineage>
        <taxon>Bacteria</taxon>
        <taxon>Bacillati</taxon>
        <taxon>Actinomycetota</taxon>
        <taxon>Actinomycetes</taxon>
        <taxon>Micrococcales</taxon>
        <taxon>Promicromonosporaceae</taxon>
        <taxon>Isoptericola</taxon>
    </lineage>
</organism>
<gene>
    <name evidence="2" type="ORF">ATJ88_1949</name>
</gene>
<accession>A0A2A9EYG4</accession>
<dbReference type="RefSeq" id="WP_098463651.1">
    <property type="nucleotide sequence ID" value="NZ_PDJJ01000001.1"/>
</dbReference>
<evidence type="ECO:0000313" key="2">
    <source>
        <dbReference type="EMBL" id="PFG43265.1"/>
    </source>
</evidence>
<feature type="transmembrane region" description="Helical" evidence="1">
    <location>
        <begin position="57"/>
        <end position="80"/>
    </location>
</feature>
<keyword evidence="1" id="KW-1133">Transmembrane helix</keyword>
<keyword evidence="3" id="KW-1185">Reference proteome</keyword>
<proteinExistence type="predicted"/>
<dbReference type="EMBL" id="PDJJ01000001">
    <property type="protein sequence ID" value="PFG43265.1"/>
    <property type="molecule type" value="Genomic_DNA"/>
</dbReference>
<protein>
    <submittedName>
        <fullName evidence="2">Uncharacterized protein</fullName>
    </submittedName>
</protein>
<dbReference type="AlphaFoldDB" id="A0A2A9EYG4"/>
<evidence type="ECO:0000256" key="1">
    <source>
        <dbReference type="SAM" id="Phobius"/>
    </source>
</evidence>
<reference evidence="2 3" key="1">
    <citation type="submission" date="2017-10" db="EMBL/GenBank/DDBJ databases">
        <title>Sequencing the genomes of 1000 actinobacteria strains.</title>
        <authorList>
            <person name="Klenk H.-P."/>
        </authorList>
    </citation>
    <scope>NUCLEOTIDE SEQUENCE [LARGE SCALE GENOMIC DNA]</scope>
    <source>
        <strain evidence="2 3">DSM 21863</strain>
    </source>
</reference>
<sequence>MDLLRDTLDAIWRVTLGGLVVGVGAPTLFAAGMAALGRGRRVSEDGTVWTTPPTTSGRLLAGTCFALVATLVVGGLALIVTGG</sequence>
<comment type="caution">
    <text evidence="2">The sequence shown here is derived from an EMBL/GenBank/DDBJ whole genome shotgun (WGS) entry which is preliminary data.</text>
</comment>
<dbReference type="Proteomes" id="UP000224130">
    <property type="component" value="Unassembled WGS sequence"/>
</dbReference>
<feature type="transmembrane region" description="Helical" evidence="1">
    <location>
        <begin position="12"/>
        <end position="36"/>
    </location>
</feature>
<evidence type="ECO:0000313" key="3">
    <source>
        <dbReference type="Proteomes" id="UP000224130"/>
    </source>
</evidence>